<gene>
    <name evidence="10" type="ORF">DPM12_00545</name>
</gene>
<keyword evidence="11" id="KW-1185">Reference proteome</keyword>
<dbReference type="FunFam" id="3.40.50.1100:FF:000007">
    <property type="entry name" value="L-threonine dehydratase catabolic TdcB"/>
    <property type="match status" value="1"/>
</dbReference>
<dbReference type="EC" id="4.3.1.19" evidence="4"/>
<dbReference type="GO" id="GO:0006565">
    <property type="term" value="P:L-serine catabolic process"/>
    <property type="evidence" value="ECO:0007669"/>
    <property type="project" value="TreeGrafter"/>
</dbReference>
<name>A0A329R327_9ACTN</name>
<comment type="similarity">
    <text evidence="3">Belongs to the serine/threonine dehydratase family.</text>
</comment>
<comment type="function">
    <text evidence="7">Catalyzes the anaerobic formation of alpha-ketobutyrate and ammonia from threonine in a two-step reaction. The first step involved a dehydration of threonine and a production of enamine intermediates (aminocrotonate), which tautomerizes to its imine form (iminobutyrate). Both intermediates are unstable and short-lived. The second step is the nonenzymatic hydrolysis of the enamine/imine intermediates to form 2-ketobutyrate and free ammonia. In the low water environment of the cell, the second step is accelerated by RidA.</text>
</comment>
<dbReference type="AlphaFoldDB" id="A0A329R327"/>
<dbReference type="InterPro" id="IPR036052">
    <property type="entry name" value="TrpB-like_PALP_sf"/>
</dbReference>
<evidence type="ECO:0000256" key="6">
    <source>
        <dbReference type="ARBA" id="ARBA00023239"/>
    </source>
</evidence>
<reference evidence="10 11" key="1">
    <citation type="submission" date="2018-06" db="EMBL/GenBank/DDBJ databases">
        <title>Phytoactinopolyspora halophila sp. nov., a novel halophilic actinomycete isolated from a saline soil in China.</title>
        <authorList>
            <person name="Tang S.-K."/>
        </authorList>
    </citation>
    <scope>NUCLEOTIDE SEQUENCE [LARGE SCALE GENOMIC DNA]</scope>
    <source>
        <strain evidence="10 11">YIM 96934</strain>
    </source>
</reference>
<evidence type="ECO:0000313" key="10">
    <source>
        <dbReference type="EMBL" id="RAW18940.1"/>
    </source>
</evidence>
<dbReference type="Proteomes" id="UP000250462">
    <property type="component" value="Unassembled WGS sequence"/>
</dbReference>
<protein>
    <recommendedName>
        <fullName evidence="4">threonine ammonia-lyase</fullName>
        <ecNumber evidence="4">4.3.1.19</ecNumber>
    </recommendedName>
    <alternativeName>
        <fullName evidence="8">Threonine deaminase</fullName>
    </alternativeName>
</protein>
<dbReference type="GO" id="GO:0003941">
    <property type="term" value="F:L-serine ammonia-lyase activity"/>
    <property type="evidence" value="ECO:0007669"/>
    <property type="project" value="TreeGrafter"/>
</dbReference>
<dbReference type="InterPro" id="IPR050147">
    <property type="entry name" value="Ser/Thr_Dehydratase"/>
</dbReference>
<evidence type="ECO:0000259" key="9">
    <source>
        <dbReference type="Pfam" id="PF00291"/>
    </source>
</evidence>
<dbReference type="InterPro" id="IPR001926">
    <property type="entry name" value="TrpB-like_PALP"/>
</dbReference>
<keyword evidence="6" id="KW-0456">Lyase</keyword>
<dbReference type="CDD" id="cd01562">
    <property type="entry name" value="Thr-dehyd"/>
    <property type="match status" value="1"/>
</dbReference>
<evidence type="ECO:0000256" key="4">
    <source>
        <dbReference type="ARBA" id="ARBA00012096"/>
    </source>
</evidence>
<evidence type="ECO:0000256" key="7">
    <source>
        <dbReference type="ARBA" id="ARBA00025527"/>
    </source>
</evidence>
<dbReference type="PANTHER" id="PTHR48078">
    <property type="entry name" value="THREONINE DEHYDRATASE, MITOCHONDRIAL-RELATED"/>
    <property type="match status" value="1"/>
</dbReference>
<evidence type="ECO:0000313" key="11">
    <source>
        <dbReference type="Proteomes" id="UP000250462"/>
    </source>
</evidence>
<dbReference type="FunFam" id="3.40.50.1100:FF:000005">
    <property type="entry name" value="Threonine dehydratase catabolic"/>
    <property type="match status" value="1"/>
</dbReference>
<dbReference type="SUPFAM" id="SSF53686">
    <property type="entry name" value="Tryptophan synthase beta subunit-like PLP-dependent enzymes"/>
    <property type="match status" value="1"/>
</dbReference>
<evidence type="ECO:0000256" key="8">
    <source>
        <dbReference type="ARBA" id="ARBA00031427"/>
    </source>
</evidence>
<evidence type="ECO:0000256" key="1">
    <source>
        <dbReference type="ARBA" id="ARBA00001274"/>
    </source>
</evidence>
<evidence type="ECO:0000256" key="3">
    <source>
        <dbReference type="ARBA" id="ARBA00010869"/>
    </source>
</evidence>
<dbReference type="OrthoDB" id="9811476at2"/>
<dbReference type="GO" id="GO:0009097">
    <property type="term" value="P:isoleucine biosynthetic process"/>
    <property type="evidence" value="ECO:0007669"/>
    <property type="project" value="TreeGrafter"/>
</dbReference>
<dbReference type="GO" id="GO:0006567">
    <property type="term" value="P:L-threonine catabolic process"/>
    <property type="evidence" value="ECO:0007669"/>
    <property type="project" value="TreeGrafter"/>
</dbReference>
<dbReference type="GO" id="GO:0004794">
    <property type="term" value="F:threonine deaminase activity"/>
    <property type="evidence" value="ECO:0007669"/>
    <property type="project" value="UniProtKB-EC"/>
</dbReference>
<dbReference type="Pfam" id="PF00291">
    <property type="entry name" value="PALP"/>
    <property type="match status" value="1"/>
</dbReference>
<dbReference type="EMBL" id="QMIG01000001">
    <property type="protein sequence ID" value="RAW18940.1"/>
    <property type="molecule type" value="Genomic_DNA"/>
</dbReference>
<comment type="caution">
    <text evidence="10">The sequence shown here is derived from an EMBL/GenBank/DDBJ whole genome shotgun (WGS) entry which is preliminary data.</text>
</comment>
<comment type="catalytic activity">
    <reaction evidence="1">
        <text>L-threonine = 2-oxobutanoate + NH4(+)</text>
        <dbReference type="Rhea" id="RHEA:22108"/>
        <dbReference type="ChEBI" id="CHEBI:16763"/>
        <dbReference type="ChEBI" id="CHEBI:28938"/>
        <dbReference type="ChEBI" id="CHEBI:57926"/>
        <dbReference type="EC" id="4.3.1.19"/>
    </reaction>
</comment>
<organism evidence="10 11">
    <name type="scientific">Phytoactinopolyspora halophila</name>
    <dbReference type="NCBI Taxonomy" id="1981511"/>
    <lineage>
        <taxon>Bacteria</taxon>
        <taxon>Bacillati</taxon>
        <taxon>Actinomycetota</taxon>
        <taxon>Actinomycetes</taxon>
        <taxon>Jiangellales</taxon>
        <taxon>Jiangellaceae</taxon>
        <taxon>Phytoactinopolyspora</taxon>
    </lineage>
</organism>
<feature type="domain" description="Tryptophan synthase beta chain-like PALP" evidence="9">
    <location>
        <begin position="3"/>
        <end position="280"/>
    </location>
</feature>
<dbReference type="PANTHER" id="PTHR48078:SF6">
    <property type="entry name" value="L-THREONINE DEHYDRATASE CATABOLIC TDCB"/>
    <property type="match status" value="1"/>
</dbReference>
<sequence>MSASTLDEICGNSVFLKCENFQRAGAFKARGAFNALVRLSPEQRARGVVAYSSGNHAQAVALAARVLGIQETILMPLDAPASKAAAVEGYGARIVRFDRYEDDRAALADELARQSGATVLPPFDHPHIIAGQGTAARELVDEVGELDVLLVPVSGGGLLAGSALAVRQRLPGVRLVGIEPETGDDTKRSLESGVRVSGEVPRTVADGLAVDRPGALPFEIMRQLVDEILLVGDEQIVEAMRWLFERTKLVVEPSGAVGVAALLNGLIGARDARVGVIVSGGNVSAERFARLVTGTGPGG</sequence>
<evidence type="ECO:0000256" key="5">
    <source>
        <dbReference type="ARBA" id="ARBA00022898"/>
    </source>
</evidence>
<proteinExistence type="inferred from homology"/>
<evidence type="ECO:0000256" key="2">
    <source>
        <dbReference type="ARBA" id="ARBA00001933"/>
    </source>
</evidence>
<keyword evidence="5" id="KW-0663">Pyridoxal phosphate</keyword>
<dbReference type="Gene3D" id="3.40.50.1100">
    <property type="match status" value="2"/>
</dbReference>
<accession>A0A329R327</accession>
<comment type="cofactor">
    <cofactor evidence="2">
        <name>pyridoxal 5'-phosphate</name>
        <dbReference type="ChEBI" id="CHEBI:597326"/>
    </cofactor>
</comment>